<dbReference type="RefSeq" id="WP_416206451.1">
    <property type="nucleotide sequence ID" value="NZ_JBBKTX010000016.1"/>
</dbReference>
<dbReference type="Proteomes" id="UP001620597">
    <property type="component" value="Unassembled WGS sequence"/>
</dbReference>
<dbReference type="EMBL" id="JBBKTX010000016">
    <property type="protein sequence ID" value="MFK4753409.1"/>
    <property type="molecule type" value="Genomic_DNA"/>
</dbReference>
<comment type="caution">
    <text evidence="1">The sequence shown here is derived from an EMBL/GenBank/DDBJ whole genome shotgun (WGS) entry which is preliminary data.</text>
</comment>
<evidence type="ECO:0000313" key="2">
    <source>
        <dbReference type="Proteomes" id="UP001620597"/>
    </source>
</evidence>
<dbReference type="InterPro" id="IPR032608">
    <property type="entry name" value="DUF4892"/>
</dbReference>
<sequence>MMFVVLSVLPVEAADEDRFSRLVAPVGARVLTDRTSSIDHFRLVLSAQKRAAATTFADRELRISGSLRRLAWESSEKLDLDGLLEPLQNELAQGMSARVLYQCQDLDCGSSHFWANEIFENGRLVGRDNQQRYMVVYLPPTAAATPSTLRAPATLLLVYATQRGPRQTVVGLDMIETSDNVLPGVVNRADISSMLSISSGWLPGFQVTDGQFDSVASAPLLNVLTSLSQGVQQRLFLVVHCYQSNDMSVNQTCSDRLAQQLRVAGFDMGAGLNVSGQAALALPPDGRLVPALRFVFWPRR</sequence>
<reference evidence="1 2" key="1">
    <citation type="submission" date="2024-03" db="EMBL/GenBank/DDBJ databases">
        <title>High-quality draft genome sequence of Oceanobacter sp. wDCs-4.</title>
        <authorList>
            <person name="Dong C."/>
        </authorList>
    </citation>
    <scope>NUCLEOTIDE SEQUENCE [LARGE SCALE GENOMIC DNA]</scope>
    <source>
        <strain evidence="2">wDCs-4</strain>
    </source>
</reference>
<name>A0ABW8NKB1_9GAMM</name>
<accession>A0ABW8NKB1</accession>
<proteinExistence type="predicted"/>
<keyword evidence="2" id="KW-1185">Reference proteome</keyword>
<gene>
    <name evidence="1" type="ORF">WG929_13415</name>
</gene>
<dbReference type="Pfam" id="PF16234">
    <property type="entry name" value="DUF4892"/>
    <property type="match status" value="1"/>
</dbReference>
<protein>
    <submittedName>
        <fullName evidence="1">DUF4892 domain-containing protein</fullName>
    </submittedName>
</protein>
<evidence type="ECO:0000313" key="1">
    <source>
        <dbReference type="EMBL" id="MFK4753409.1"/>
    </source>
</evidence>
<organism evidence="1 2">
    <name type="scientific">Oceanobacter antarcticus</name>
    <dbReference type="NCBI Taxonomy" id="3133425"/>
    <lineage>
        <taxon>Bacteria</taxon>
        <taxon>Pseudomonadati</taxon>
        <taxon>Pseudomonadota</taxon>
        <taxon>Gammaproteobacteria</taxon>
        <taxon>Oceanospirillales</taxon>
        <taxon>Oceanospirillaceae</taxon>
        <taxon>Oceanobacter</taxon>
    </lineage>
</organism>